<protein>
    <submittedName>
        <fullName evidence="1">Uncharacterized protein</fullName>
    </submittedName>
</protein>
<evidence type="ECO:0000313" key="1">
    <source>
        <dbReference type="EMBL" id="GKV44619.1"/>
    </source>
</evidence>
<reference evidence="1 2" key="1">
    <citation type="journal article" date="2021" name="Commun. Biol.">
        <title>The genome of Shorea leprosula (Dipterocarpaceae) highlights the ecological relevance of drought in aseasonal tropical rainforests.</title>
        <authorList>
            <person name="Ng K.K.S."/>
            <person name="Kobayashi M.J."/>
            <person name="Fawcett J.A."/>
            <person name="Hatakeyama M."/>
            <person name="Paape T."/>
            <person name="Ng C.H."/>
            <person name="Ang C.C."/>
            <person name="Tnah L.H."/>
            <person name="Lee C.T."/>
            <person name="Nishiyama T."/>
            <person name="Sese J."/>
            <person name="O'Brien M.J."/>
            <person name="Copetti D."/>
            <person name="Mohd Noor M.I."/>
            <person name="Ong R.C."/>
            <person name="Putra M."/>
            <person name="Sireger I.Z."/>
            <person name="Indrioko S."/>
            <person name="Kosugi Y."/>
            <person name="Izuno A."/>
            <person name="Isagi Y."/>
            <person name="Lee S.L."/>
            <person name="Shimizu K.K."/>
        </authorList>
    </citation>
    <scope>NUCLEOTIDE SEQUENCE [LARGE SCALE GENOMIC DNA]</scope>
    <source>
        <strain evidence="1">214</strain>
    </source>
</reference>
<organism evidence="1 2">
    <name type="scientific">Rubroshorea leprosula</name>
    <dbReference type="NCBI Taxonomy" id="152421"/>
    <lineage>
        <taxon>Eukaryota</taxon>
        <taxon>Viridiplantae</taxon>
        <taxon>Streptophyta</taxon>
        <taxon>Embryophyta</taxon>
        <taxon>Tracheophyta</taxon>
        <taxon>Spermatophyta</taxon>
        <taxon>Magnoliopsida</taxon>
        <taxon>eudicotyledons</taxon>
        <taxon>Gunneridae</taxon>
        <taxon>Pentapetalae</taxon>
        <taxon>rosids</taxon>
        <taxon>malvids</taxon>
        <taxon>Malvales</taxon>
        <taxon>Dipterocarpaceae</taxon>
        <taxon>Rubroshorea</taxon>
    </lineage>
</organism>
<sequence length="163" mass="16916">MGAVARGSSGELLAAFVCKGPEVIEAEIAEALFSHIVNNVCPPFCSAKPASLRVSALLFSPAAPEFPPSKPPAPALRKPVGSLDFSLFSCSRTEKGTQKPSPPAGNPDLLLLCSSPPAVPCLWVRIALIFCSVSFSPAIPAGSSPSQARFLQLEILVPDCSVS</sequence>
<keyword evidence="2" id="KW-1185">Reference proteome</keyword>
<proteinExistence type="predicted"/>
<evidence type="ECO:0000313" key="2">
    <source>
        <dbReference type="Proteomes" id="UP001054252"/>
    </source>
</evidence>
<name>A0AAV5M6I6_9ROSI</name>
<dbReference type="EMBL" id="BPVZ01000184">
    <property type="protein sequence ID" value="GKV44619.1"/>
    <property type="molecule type" value="Genomic_DNA"/>
</dbReference>
<gene>
    <name evidence="1" type="ORF">SLEP1_g51782</name>
</gene>
<dbReference type="Proteomes" id="UP001054252">
    <property type="component" value="Unassembled WGS sequence"/>
</dbReference>
<comment type="caution">
    <text evidence="1">The sequence shown here is derived from an EMBL/GenBank/DDBJ whole genome shotgun (WGS) entry which is preliminary data.</text>
</comment>
<accession>A0AAV5M6I6</accession>
<dbReference type="AlphaFoldDB" id="A0AAV5M6I6"/>